<evidence type="ECO:0000256" key="7">
    <source>
        <dbReference type="ARBA" id="ARBA00023242"/>
    </source>
</evidence>
<keyword evidence="5" id="KW-0010">Activator</keyword>
<keyword evidence="4" id="KW-0238">DNA-binding</keyword>
<keyword evidence="12" id="KW-1185">Reference proteome</keyword>
<dbReference type="Pfam" id="PF20451">
    <property type="entry name" value="Calmod_bind_M"/>
    <property type="match status" value="1"/>
</dbReference>
<evidence type="ECO:0000259" key="9">
    <source>
        <dbReference type="Pfam" id="PF20451"/>
    </source>
</evidence>
<evidence type="ECO:0000256" key="6">
    <source>
        <dbReference type="ARBA" id="ARBA00023163"/>
    </source>
</evidence>
<feature type="domain" description="Calmodulin binding protein central" evidence="9">
    <location>
        <begin position="241"/>
        <end position="307"/>
    </location>
</feature>
<evidence type="ECO:0000256" key="3">
    <source>
        <dbReference type="ARBA" id="ARBA00023015"/>
    </source>
</evidence>
<evidence type="ECO:0000313" key="11">
    <source>
        <dbReference type="EMBL" id="KAH9306350.1"/>
    </source>
</evidence>
<dbReference type="PANTHER" id="PTHR31713:SF96">
    <property type="entry name" value="OS02G0562300 PROTEIN"/>
    <property type="match status" value="1"/>
</dbReference>
<dbReference type="GO" id="GO:0005516">
    <property type="term" value="F:calmodulin binding"/>
    <property type="evidence" value="ECO:0007669"/>
    <property type="project" value="InterPro"/>
</dbReference>
<dbReference type="GO" id="GO:0005634">
    <property type="term" value="C:nucleus"/>
    <property type="evidence" value="ECO:0007669"/>
    <property type="project" value="UniProtKB-SubCell"/>
</dbReference>
<dbReference type="InterPro" id="IPR046830">
    <property type="entry name" value="Calmod_bind_M"/>
</dbReference>
<protein>
    <recommendedName>
        <fullName evidence="13">Calmodulin-binding protein</fullName>
    </recommendedName>
</protein>
<dbReference type="InterPro" id="IPR012416">
    <property type="entry name" value="CBP60"/>
</dbReference>
<comment type="similarity">
    <text evidence="2">Belongs to the plant ACBP60 protein family.</text>
</comment>
<dbReference type="AlphaFoldDB" id="A0AA38KVY8"/>
<accession>A0AA38KVY8</accession>
<keyword evidence="6" id="KW-0804">Transcription</keyword>
<dbReference type="InterPro" id="IPR046829">
    <property type="entry name" value="Calmod_bind_C"/>
</dbReference>
<gene>
    <name evidence="11" type="ORF">KI387_010754</name>
</gene>
<comment type="caution">
    <text evidence="11">The sequence shown here is derived from an EMBL/GenBank/DDBJ whole genome shotgun (WGS) entry which is preliminary data.</text>
</comment>
<evidence type="ECO:0000259" key="10">
    <source>
        <dbReference type="Pfam" id="PF20452"/>
    </source>
</evidence>
<feature type="domain" description="Calmodulin binding protein C-terminal" evidence="10">
    <location>
        <begin position="312"/>
        <end position="373"/>
    </location>
</feature>
<dbReference type="Pfam" id="PF07887">
    <property type="entry name" value="Calmodulin_bind"/>
    <property type="match status" value="1"/>
</dbReference>
<feature type="domain" description="Calmodulin binding protein-like N-terminal" evidence="8">
    <location>
        <begin position="82"/>
        <end position="229"/>
    </location>
</feature>
<keyword evidence="3" id="KW-0805">Transcription regulation</keyword>
<dbReference type="GO" id="GO:0003700">
    <property type="term" value="F:DNA-binding transcription factor activity"/>
    <property type="evidence" value="ECO:0007669"/>
    <property type="project" value="TreeGrafter"/>
</dbReference>
<evidence type="ECO:0000256" key="1">
    <source>
        <dbReference type="ARBA" id="ARBA00004123"/>
    </source>
</evidence>
<reference evidence="11 12" key="1">
    <citation type="journal article" date="2021" name="Nat. Plants">
        <title>The Taxus genome provides insights into paclitaxel biosynthesis.</title>
        <authorList>
            <person name="Xiong X."/>
            <person name="Gou J."/>
            <person name="Liao Q."/>
            <person name="Li Y."/>
            <person name="Zhou Q."/>
            <person name="Bi G."/>
            <person name="Li C."/>
            <person name="Du R."/>
            <person name="Wang X."/>
            <person name="Sun T."/>
            <person name="Guo L."/>
            <person name="Liang H."/>
            <person name="Lu P."/>
            <person name="Wu Y."/>
            <person name="Zhang Z."/>
            <person name="Ro D.K."/>
            <person name="Shang Y."/>
            <person name="Huang S."/>
            <person name="Yan J."/>
        </authorList>
    </citation>
    <scope>NUCLEOTIDE SEQUENCE [LARGE SCALE GENOMIC DNA]</scope>
    <source>
        <strain evidence="11">Ta-2019</strain>
    </source>
</reference>
<comment type="subcellular location">
    <subcellularLocation>
        <location evidence="1">Nucleus</location>
    </subcellularLocation>
</comment>
<proteinExistence type="inferred from homology"/>
<sequence>MAPKRFLESEEDRKIAADKRPRAPSFVSVIAEAMRVQNLQVILEPLIRRVVSEELERALRNSIPANPRSSTRQIQASESRNLRLQFANKLSLPLFTGSRIEGEQSSSIQIILSDATTGQRIMSGPEAVLKVEIVVLEGDFGHDDEDEWTVEEFENYVVREREGKRPLLAGELFVSLKDGLGTVGELSFTDNSSWIRSRKFRLGARVMGGNRDGFRIREAKTEAFTVKDHRGELYKKHYPPALDDEVWRLEKIGKDGAFHKKLSNERINTVQDFLRVFVTDPQRLRHVLGNGMSNKMWEGTMEHAKTCILNNKHYVYNANYQNNISVIFNVIYEPVYIVAEGRIIAVGSLAEDQKPLVEKLVKLAYQHRNDVRELEDGFLMSYVSRSLVLQNTPVELPEGRGDPSYQRTVLVPQQDGQGAQLDIKSQIVGSNLMGRQQSMKYGIGDWLHTGESVNMVAPNQLAMVTGIMQQSIAPQPLESPSLALGPRQAHIHPLPYQTTNLSSHIYRNGLRNQYAEKGVGDVIRNDWTSESHVGQEGFYISNSSDELVPNMLNRVTDGEELQNWIRIMNEGTAEQGYNFFPNTQGDPVFTFTGLPQTANLSFNMSGDRLHGKAYMGWLKLKAALKWGISVRKVVAAKRARLEELDD</sequence>
<dbReference type="Pfam" id="PF20452">
    <property type="entry name" value="Calmod_bind_C"/>
    <property type="match status" value="1"/>
</dbReference>
<evidence type="ECO:0000313" key="12">
    <source>
        <dbReference type="Proteomes" id="UP000824469"/>
    </source>
</evidence>
<evidence type="ECO:0000256" key="4">
    <source>
        <dbReference type="ARBA" id="ARBA00023125"/>
    </source>
</evidence>
<dbReference type="OMA" id="NDWIREP"/>
<evidence type="ECO:0008006" key="13">
    <source>
        <dbReference type="Google" id="ProtNLM"/>
    </source>
</evidence>
<evidence type="ECO:0000259" key="8">
    <source>
        <dbReference type="Pfam" id="PF07887"/>
    </source>
</evidence>
<organism evidence="11 12">
    <name type="scientific">Taxus chinensis</name>
    <name type="common">Chinese yew</name>
    <name type="synonym">Taxus wallichiana var. chinensis</name>
    <dbReference type="NCBI Taxonomy" id="29808"/>
    <lineage>
        <taxon>Eukaryota</taxon>
        <taxon>Viridiplantae</taxon>
        <taxon>Streptophyta</taxon>
        <taxon>Embryophyta</taxon>
        <taxon>Tracheophyta</taxon>
        <taxon>Spermatophyta</taxon>
        <taxon>Pinopsida</taxon>
        <taxon>Pinidae</taxon>
        <taxon>Conifers II</taxon>
        <taxon>Cupressales</taxon>
        <taxon>Taxaceae</taxon>
        <taxon>Taxus</taxon>
    </lineage>
</organism>
<dbReference type="InterPro" id="IPR046831">
    <property type="entry name" value="Calmodulin_bind_N"/>
</dbReference>
<evidence type="ECO:0000256" key="5">
    <source>
        <dbReference type="ARBA" id="ARBA00023159"/>
    </source>
</evidence>
<dbReference type="GO" id="GO:0043565">
    <property type="term" value="F:sequence-specific DNA binding"/>
    <property type="evidence" value="ECO:0007669"/>
    <property type="project" value="TreeGrafter"/>
</dbReference>
<dbReference type="Proteomes" id="UP000824469">
    <property type="component" value="Unassembled WGS sequence"/>
</dbReference>
<dbReference type="EMBL" id="JAHRHJ020000008">
    <property type="protein sequence ID" value="KAH9306350.1"/>
    <property type="molecule type" value="Genomic_DNA"/>
</dbReference>
<dbReference type="PANTHER" id="PTHR31713">
    <property type="entry name" value="OS02G0177800 PROTEIN"/>
    <property type="match status" value="1"/>
</dbReference>
<evidence type="ECO:0000256" key="2">
    <source>
        <dbReference type="ARBA" id="ARBA00007214"/>
    </source>
</evidence>
<keyword evidence="7" id="KW-0539">Nucleus</keyword>
<dbReference type="GO" id="GO:0080142">
    <property type="term" value="P:regulation of salicylic acid biosynthetic process"/>
    <property type="evidence" value="ECO:0007669"/>
    <property type="project" value="TreeGrafter"/>
</dbReference>
<name>A0AA38KVY8_TAXCH</name>